<protein>
    <submittedName>
        <fullName evidence="1">Uncharacterized protein</fullName>
    </submittedName>
</protein>
<sequence length="86" mass="10383">MGELIVFFKKFIFKVKFFFRNIKKSKFANLKANVNLISKIYILKCNLFKLNRVRDLHYNHYHLYIKNSLFAGVWGQNRDFSNGFAR</sequence>
<reference evidence="1" key="1">
    <citation type="submission" date="2021-09" db="EMBL/GenBank/DDBJ databases">
        <authorList>
            <consortium name="AG Swart"/>
            <person name="Singh M."/>
            <person name="Singh A."/>
            <person name="Seah K."/>
            <person name="Emmerich C."/>
        </authorList>
    </citation>
    <scope>NUCLEOTIDE SEQUENCE</scope>
    <source>
        <strain evidence="1">ATCC30299</strain>
    </source>
</reference>
<evidence type="ECO:0000313" key="2">
    <source>
        <dbReference type="Proteomes" id="UP001162131"/>
    </source>
</evidence>
<keyword evidence="2" id="KW-1185">Reference proteome</keyword>
<dbReference type="Proteomes" id="UP001162131">
    <property type="component" value="Unassembled WGS sequence"/>
</dbReference>
<dbReference type="EMBL" id="CAJZBQ010000058">
    <property type="protein sequence ID" value="CAG9334468.1"/>
    <property type="molecule type" value="Genomic_DNA"/>
</dbReference>
<evidence type="ECO:0000313" key="1">
    <source>
        <dbReference type="EMBL" id="CAG9334468.1"/>
    </source>
</evidence>
<gene>
    <name evidence="1" type="ORF">BSTOLATCC_MIC61307</name>
</gene>
<proteinExistence type="predicted"/>
<dbReference type="AlphaFoldDB" id="A0AAU9KB74"/>
<comment type="caution">
    <text evidence="1">The sequence shown here is derived from an EMBL/GenBank/DDBJ whole genome shotgun (WGS) entry which is preliminary data.</text>
</comment>
<organism evidence="1 2">
    <name type="scientific">Blepharisma stoltei</name>
    <dbReference type="NCBI Taxonomy" id="1481888"/>
    <lineage>
        <taxon>Eukaryota</taxon>
        <taxon>Sar</taxon>
        <taxon>Alveolata</taxon>
        <taxon>Ciliophora</taxon>
        <taxon>Postciliodesmatophora</taxon>
        <taxon>Heterotrichea</taxon>
        <taxon>Heterotrichida</taxon>
        <taxon>Blepharismidae</taxon>
        <taxon>Blepharisma</taxon>
    </lineage>
</organism>
<accession>A0AAU9KB74</accession>
<name>A0AAU9KB74_9CILI</name>